<name>A0A8D8LJG0_9HEMI</name>
<sequence>MSNNYCFCLYDQVGTYFSRPLADLSLLSELQIIGVDVLYSWSIYLEFYSSTIRFLFSPTLSDLSQSPSTLLSVLNLTQIYPHLFLLYPLVCQVLQNLILRVSHNLILLRVLYCNQKKMIFHCEICRFF</sequence>
<proteinExistence type="predicted"/>
<dbReference type="AlphaFoldDB" id="A0A8D8LJG0"/>
<accession>A0A8D8LJG0</accession>
<evidence type="ECO:0000313" key="1">
    <source>
        <dbReference type="EMBL" id="CAG6611759.1"/>
    </source>
</evidence>
<dbReference type="EMBL" id="HBUF01022684">
    <property type="protein sequence ID" value="CAG6611759.1"/>
    <property type="molecule type" value="Transcribed_RNA"/>
</dbReference>
<reference evidence="1" key="1">
    <citation type="submission" date="2021-05" db="EMBL/GenBank/DDBJ databases">
        <authorList>
            <person name="Alioto T."/>
            <person name="Alioto T."/>
            <person name="Gomez Garrido J."/>
        </authorList>
    </citation>
    <scope>NUCLEOTIDE SEQUENCE</scope>
</reference>
<protein>
    <submittedName>
        <fullName evidence="1">Uncharacterized protein</fullName>
    </submittedName>
</protein>
<organism evidence="1">
    <name type="scientific">Cacopsylla melanoneura</name>
    <dbReference type="NCBI Taxonomy" id="428564"/>
    <lineage>
        <taxon>Eukaryota</taxon>
        <taxon>Metazoa</taxon>
        <taxon>Ecdysozoa</taxon>
        <taxon>Arthropoda</taxon>
        <taxon>Hexapoda</taxon>
        <taxon>Insecta</taxon>
        <taxon>Pterygota</taxon>
        <taxon>Neoptera</taxon>
        <taxon>Paraneoptera</taxon>
        <taxon>Hemiptera</taxon>
        <taxon>Sternorrhyncha</taxon>
        <taxon>Psylloidea</taxon>
        <taxon>Psyllidae</taxon>
        <taxon>Psyllinae</taxon>
        <taxon>Cacopsylla</taxon>
    </lineage>
</organism>